<dbReference type="WBParaSite" id="PS1159_v2.g10673.t1">
    <property type="protein sequence ID" value="PS1159_v2.g10673.t1"/>
    <property type="gene ID" value="PS1159_v2.g10673"/>
</dbReference>
<sequence length="1383" mass="160708">MDFLDDAAEESDAETTDSEDQPRAKKRRVDDKKKKKKIVSSDEEEEDDDDEDEEARKEMQGFVVDEDEIEEDNDDDDKSSKGSSDGELSDEDLAVINENTGNAIGSRIRISDDEEENEELDRDREQREHFNKRSRETHGAYSDEDDGIEHDDRDIDSGAESDGSGQFIVSDHGKPRYRKRPDDLDEDTLREVRDVFGVDDFNINEFFDEDGEEEFDYDEDGAPREPRKSRTTQLLQELDPNDLEKARLSEEDKLIVREDKPERFMTRRAPVFESTEDEYKEEARWLQRHAFSKLTLSKQPQYTEIDCSKRRYCNSQSDEFFDKLTEIVGYIRSQSFEVPFMAFYRKEQLDEYFTVSDLWRIYCYDERWMVLNARRRKLQALFRRMSDYFDAHPDLPLRPITSKDLFTIGDAGSNEEISDFSYLFQSCYGRFLASMTQWEAVTKANDPEKAHEEIETFLPQFKMLARNSLLETVSRERIHVFVEGFGLSPEKYTERLVEWGRLGDQLTTSSQYLPDILAENFLSPAFPTPQSVIDFSVRYFALMISRQPEFRNHIRLMFRLAASVSVWPTKKGRDAISDSMSIWPMRYLKDKPVSDFTGEEFVIIHKAKQDGLIEMKINIGEPSDSGFDFVFSPLFETTDETDFLNPQNAWTKLRLRAMKMALKEYLFPHLEKETIEILLRESQYEVARQCQNAYGERIRIAGYAKTFAYEEDEFAVGATNGKDTRIMAIAYPGEFGLASYAIVVDHFGDIIESVRLANFLEREKLYDPGCPKKRDLRLLEQLIMKQRPHVIMMSAENMDAERLIKDVRRIVDNLLEQNEIPQSIPIDLYKNDIAKVYSQSELGKHELPDYVVIQRQAVSLARIAADPLVEISRLFNHENDILCVHWHPLQDCIPTHDLLWHLEMETINRVSEVGVDINAIVDMPFRSGPLQFVSGLGRRKAATIIQAIKNTNQHLEGRARLIQVANLGPKVFMNCAGFIIVDPSRIEDSEVYIEVLDGSRVHPESYEVARKMAADALEVDESYNSVSAVEEVLNDPSRLKVLDLDAFAIEMEHRGFGNKNITLYDIRAELSCRYKDLREPYRPPSPEEIFKMLSPESDKVFCVGKLIVGEVRGLQYGRKPQGDDIQPSRDHDTGRWKCPYCRQSDFEDINDVYDHSNRDCPGPPIGYKVRMENGFFGTVYWKNLSDDMDSIKNVWPTMLKIGTTQYFRIVDINFERMKVDLSCKGSDLRKNNYGLPLDRHFDQDRADADERQLDNRRIRREPTNFIKRVVTHSAFHNITFKEAAKMLKKMEQGESIIRPSSSAPDHLVVTWKVTDDIYQHITVREENKVHHFNIGKTLYIKDDPFEDLDEILARYIQTYKTEQKEDINDCLAREKAADPRRIP</sequence>
<dbReference type="Proteomes" id="UP000887580">
    <property type="component" value="Unplaced"/>
</dbReference>
<evidence type="ECO:0000313" key="1">
    <source>
        <dbReference type="Proteomes" id="UP000887580"/>
    </source>
</evidence>
<proteinExistence type="predicted"/>
<protein>
    <submittedName>
        <fullName evidence="2">Suppressor of Ty 6 homolog</fullName>
    </submittedName>
</protein>
<reference evidence="2" key="1">
    <citation type="submission" date="2022-11" db="UniProtKB">
        <authorList>
            <consortium name="WormBaseParasite"/>
        </authorList>
    </citation>
    <scope>IDENTIFICATION</scope>
</reference>
<evidence type="ECO:0000313" key="2">
    <source>
        <dbReference type="WBParaSite" id="PS1159_v2.g10673.t1"/>
    </source>
</evidence>
<name>A0AC35EU22_9BILA</name>
<accession>A0AC35EU22</accession>
<organism evidence="1 2">
    <name type="scientific">Panagrolaimus sp. PS1159</name>
    <dbReference type="NCBI Taxonomy" id="55785"/>
    <lineage>
        <taxon>Eukaryota</taxon>
        <taxon>Metazoa</taxon>
        <taxon>Ecdysozoa</taxon>
        <taxon>Nematoda</taxon>
        <taxon>Chromadorea</taxon>
        <taxon>Rhabditida</taxon>
        <taxon>Tylenchina</taxon>
        <taxon>Panagrolaimomorpha</taxon>
        <taxon>Panagrolaimoidea</taxon>
        <taxon>Panagrolaimidae</taxon>
        <taxon>Panagrolaimus</taxon>
    </lineage>
</organism>